<accession>A0AAN6I3Z0</accession>
<dbReference type="GeneID" id="66128415"/>
<dbReference type="AlphaFoldDB" id="A0AAN6I3Z0"/>
<evidence type="ECO:0000313" key="2">
    <source>
        <dbReference type="Proteomes" id="UP001196530"/>
    </source>
</evidence>
<comment type="caution">
    <text evidence="1">The sequence shown here is derived from an EMBL/GenBank/DDBJ whole genome shotgun (WGS) entry which is preliminary data.</text>
</comment>
<evidence type="ECO:0008006" key="3">
    <source>
        <dbReference type="Google" id="ProtNLM"/>
    </source>
</evidence>
<dbReference type="RefSeq" id="XP_043058431.1">
    <property type="nucleotide sequence ID" value="XM_043205054.1"/>
</dbReference>
<dbReference type="Proteomes" id="UP001196530">
    <property type="component" value="Unassembled WGS sequence"/>
</dbReference>
<organism evidence="1 2">
    <name type="scientific">Pichia angusta</name>
    <name type="common">Yeast</name>
    <name type="synonym">Hansenula polymorpha</name>
    <dbReference type="NCBI Taxonomy" id="870730"/>
    <lineage>
        <taxon>Eukaryota</taxon>
        <taxon>Fungi</taxon>
        <taxon>Dikarya</taxon>
        <taxon>Ascomycota</taxon>
        <taxon>Saccharomycotina</taxon>
        <taxon>Pichiomycetes</taxon>
        <taxon>Pichiales</taxon>
        <taxon>Pichiaceae</taxon>
        <taxon>Ogataea</taxon>
    </lineage>
</organism>
<protein>
    <recommendedName>
        <fullName evidence="3">F-box domain-containing protein</fullName>
    </recommendedName>
</protein>
<proteinExistence type="predicted"/>
<gene>
    <name evidence="1" type="ORF">KL928_004364</name>
</gene>
<dbReference type="EMBL" id="JAHLUX010000009">
    <property type="protein sequence ID" value="KAG7816900.1"/>
    <property type="molecule type" value="Genomic_DNA"/>
</dbReference>
<reference evidence="1" key="1">
    <citation type="journal article" date="2021" name="G3 (Bethesda)">
        <title>Genomic diversity, chromosomal rearrangements, and interspecies hybridization in the ogataea polymorpha species complex.</title>
        <authorList>
            <person name="Hanson S.J."/>
            <person name="Cinneide E.O."/>
            <person name="Salzberg L.I."/>
            <person name="Wolfe K.H."/>
            <person name="McGowan J."/>
            <person name="Fitzpatrick D.A."/>
            <person name="Matlin K."/>
        </authorList>
    </citation>
    <scope>NUCLEOTIDE SEQUENCE</scope>
    <source>
        <strain evidence="1">61-244</strain>
    </source>
</reference>
<evidence type="ECO:0000313" key="1">
    <source>
        <dbReference type="EMBL" id="KAG7816900.1"/>
    </source>
</evidence>
<name>A0AAN6I3Z0_PICAN</name>
<sequence length="397" mass="46700">MGFIVPGVILKLDVKSSSRRHNRGVKRIFVDGARQKEFDTDYKRKRTMAPMIPSKGNDRLRKTQQPRRIEHITHLPTEILLEIFVESENLPCLGKVNKLFHTLIEHNYDNLAYKTIKRKYFTSIRTTQRKLSFIKRRVSNDIDHDHDRHALRTKLERLRAELPEEEPISYISDYQINILDEKCFQSPIFNFKTLRMLSPDLYLSCDKISQIPEELDKLKRGGEHPLKSKLIEVHKTTAIAFPYLDGDNDHNTDYIHSDYKDKLIVIRHLVERETLFSTPIYQMVNLIIYLNNAYRRAGFEDEIIDTKVYQRLIDHNRPTKNGTETKSKLTDPSVIVNCLKFNEHSLLKLIIKEYDLAKLASDLEVWSFILESKNYSYFHQLERLGLQPTSGVIKIFN</sequence>